<dbReference type="AlphaFoldDB" id="A0A927FXB1"/>
<organism evidence="2 3">
    <name type="scientific">Devosia oryzisoli</name>
    <dbReference type="NCBI Taxonomy" id="2774138"/>
    <lineage>
        <taxon>Bacteria</taxon>
        <taxon>Pseudomonadati</taxon>
        <taxon>Pseudomonadota</taxon>
        <taxon>Alphaproteobacteria</taxon>
        <taxon>Hyphomicrobiales</taxon>
        <taxon>Devosiaceae</taxon>
        <taxon>Devosia</taxon>
    </lineage>
</organism>
<dbReference type="RefSeq" id="WP_191777613.1">
    <property type="nucleotide sequence ID" value="NZ_JACYFU010000004.1"/>
</dbReference>
<protein>
    <submittedName>
        <fullName evidence="2">TniQ family protein</fullName>
    </submittedName>
</protein>
<evidence type="ECO:0000259" key="1">
    <source>
        <dbReference type="Pfam" id="PF06527"/>
    </source>
</evidence>
<accession>A0A927FXB1</accession>
<reference evidence="2" key="1">
    <citation type="submission" date="2020-09" db="EMBL/GenBank/DDBJ databases">
        <title>Genome seq and assembly of Devosia sp.</title>
        <authorList>
            <person name="Chhetri G."/>
        </authorList>
    </citation>
    <scope>NUCLEOTIDE SEQUENCE</scope>
    <source>
        <strain evidence="2">PTR5</strain>
    </source>
</reference>
<evidence type="ECO:0000313" key="2">
    <source>
        <dbReference type="EMBL" id="MBD8066987.1"/>
    </source>
</evidence>
<name>A0A927FXB1_9HYPH</name>
<proteinExistence type="predicted"/>
<comment type="caution">
    <text evidence="2">The sequence shown here is derived from an EMBL/GenBank/DDBJ whole genome shotgun (WGS) entry which is preliminary data.</text>
</comment>
<dbReference type="Pfam" id="PF06527">
    <property type="entry name" value="TniQ"/>
    <property type="match status" value="1"/>
</dbReference>
<dbReference type="EMBL" id="JACYFU010000004">
    <property type="protein sequence ID" value="MBD8066987.1"/>
    <property type="molecule type" value="Genomic_DNA"/>
</dbReference>
<keyword evidence="3" id="KW-1185">Reference proteome</keyword>
<dbReference type="Proteomes" id="UP000654108">
    <property type="component" value="Unassembled WGS sequence"/>
</dbReference>
<dbReference type="InterPro" id="IPR009492">
    <property type="entry name" value="TniQ"/>
</dbReference>
<sequence>MSETRLNRRISLRSELRVGQTLSSFVGTIAAVNGLRSAARFCQGFGINHGALLRGDHKAISALAQLAQVDVDLLEVAGTVSDKGDYVHVGQRLDRNQLRQRIHVCPGCLADDYANHPDLRFPAAAWERGAWRHSWVSTCSTHGLRLFAVPMSVDQKREREELAVQLRDLEHGDRQLPRTKGFSNPVEIYIENRFRGVEQCPILDALSLADALFLCLYLGAPHQFAQAVPRPENHDERLAWACKGLSVVTQGPAAVRLQLSVIGKTLNPHGACEIGLRRVFRSLHDRLGKRTGDDALALRQMMVDIGLEQNLFPFDQSDALGLPLPPRTVQSIESARRQFGISDRILRAILKELEVLPEGAENQPSNATLVDLKRFEPLLSELKDCLNLRQAASALGLMPQQMIKLSDAAGIFEPFFTRPTVDLKPLRYFRRTQITEIMQRLCANCSKSATANGLVNIWDAGLQTCRQPSEVVGAIFDGRIRHTFSVGKVRTLRDLLLRVEDARAALIEQTSDELVSAEDCALTLSINVVAVRKIMQSGLVKAEPTVNAVNRRRQLAMRQTDLSQFCLEFISLTAVRKQWGTTAPGMATALSRAGVIPAFPLRQTMVGIYRRRDVERARYRLEAIMGERDARYSSIRRSR</sequence>
<gene>
    <name evidence="2" type="ORF">IC608_16065</name>
</gene>
<feature type="domain" description="TniQ" evidence="1">
    <location>
        <begin position="16"/>
        <end position="146"/>
    </location>
</feature>
<evidence type="ECO:0000313" key="3">
    <source>
        <dbReference type="Proteomes" id="UP000654108"/>
    </source>
</evidence>